<gene>
    <name evidence="2" type="ORF">SAMN02745883_00530</name>
</gene>
<dbReference type="PANTHER" id="PTHR35024">
    <property type="entry name" value="HYPOTHETICAL CYTOSOLIC PROTEIN"/>
    <property type="match status" value="1"/>
</dbReference>
<dbReference type="Pfam" id="PF04519">
    <property type="entry name" value="Bactofilin"/>
    <property type="match status" value="1"/>
</dbReference>
<evidence type="ECO:0000313" key="2">
    <source>
        <dbReference type="EMBL" id="SHJ82438.1"/>
    </source>
</evidence>
<accession>A0A1M6MG78</accession>
<name>A0A1M6MG78_9FIRM</name>
<dbReference type="STRING" id="1121266.SAMN02745883_00530"/>
<proteinExistence type="inferred from homology"/>
<keyword evidence="3" id="KW-1185">Reference proteome</keyword>
<sequence length="131" mass="14170">MLKKKNDISAQNFDTLIGKNATFQGTFKSTGLLRIDGKFEGDIDVNGDIIIGQDGIIIGNAKAVNIEISGTVEGNVFCSERLKICSTGKLIGDIEVGSFVVEEKGLFDGKCKMKNEVLKLKTEDSKKIKAI</sequence>
<dbReference type="EMBL" id="FRAJ01000004">
    <property type="protein sequence ID" value="SHJ82438.1"/>
    <property type="molecule type" value="Genomic_DNA"/>
</dbReference>
<evidence type="ECO:0000313" key="3">
    <source>
        <dbReference type="Proteomes" id="UP000184082"/>
    </source>
</evidence>
<reference evidence="2 3" key="1">
    <citation type="submission" date="2016-11" db="EMBL/GenBank/DDBJ databases">
        <authorList>
            <person name="Jaros S."/>
            <person name="Januszkiewicz K."/>
            <person name="Wedrychowicz H."/>
        </authorList>
    </citation>
    <scope>NUCLEOTIDE SEQUENCE [LARGE SCALE GENOMIC DNA]</scope>
    <source>
        <strain evidence="2 3">DSM 14501</strain>
    </source>
</reference>
<protein>
    <submittedName>
        <fullName evidence="2">Protein CcmA, bactofilin family</fullName>
    </submittedName>
</protein>
<dbReference type="AlphaFoldDB" id="A0A1M6MG78"/>
<comment type="similarity">
    <text evidence="1">Belongs to the bactofilin family.</text>
</comment>
<dbReference type="InterPro" id="IPR007607">
    <property type="entry name" value="BacA/B"/>
</dbReference>
<dbReference type="Proteomes" id="UP000184082">
    <property type="component" value="Unassembled WGS sequence"/>
</dbReference>
<dbReference type="PANTHER" id="PTHR35024:SF4">
    <property type="entry name" value="POLYMER-FORMING CYTOSKELETAL PROTEIN"/>
    <property type="match status" value="1"/>
</dbReference>
<evidence type="ECO:0000256" key="1">
    <source>
        <dbReference type="ARBA" id="ARBA00044755"/>
    </source>
</evidence>
<dbReference type="RefSeq" id="WP_072965839.1">
    <property type="nucleotide sequence ID" value="NZ_FRAJ01000004.1"/>
</dbReference>
<organism evidence="2 3">
    <name type="scientific">Caminicella sporogenes DSM 14501</name>
    <dbReference type="NCBI Taxonomy" id="1121266"/>
    <lineage>
        <taxon>Bacteria</taxon>
        <taxon>Bacillati</taxon>
        <taxon>Bacillota</taxon>
        <taxon>Clostridia</taxon>
        <taxon>Peptostreptococcales</taxon>
        <taxon>Caminicellaceae</taxon>
        <taxon>Caminicella</taxon>
    </lineage>
</organism>